<comment type="subcellular location">
    <subcellularLocation>
        <location evidence="1">Membrane</location>
        <topology evidence="1">Single-pass membrane protein</topology>
    </subcellularLocation>
</comment>
<evidence type="ECO:0000313" key="7">
    <source>
        <dbReference type="Proteomes" id="UP001140817"/>
    </source>
</evidence>
<comment type="similarity">
    <text evidence="2">Belongs to the LemA family.</text>
</comment>
<evidence type="ECO:0000313" key="6">
    <source>
        <dbReference type="EMBL" id="MCR1823706.1"/>
    </source>
</evidence>
<dbReference type="Pfam" id="PF04011">
    <property type="entry name" value="LemA"/>
    <property type="match status" value="1"/>
</dbReference>
<dbReference type="Proteomes" id="UP001140817">
    <property type="component" value="Unassembled WGS sequence"/>
</dbReference>
<dbReference type="EMBL" id="JANKBY010000179">
    <property type="protein sequence ID" value="MCR1823706.1"/>
    <property type="molecule type" value="Genomic_DNA"/>
</dbReference>
<dbReference type="InterPro" id="IPR023353">
    <property type="entry name" value="LemA-like_dom_sf"/>
</dbReference>
<keyword evidence="3" id="KW-0812">Transmembrane</keyword>
<protein>
    <submittedName>
        <fullName evidence="6">LemA family protein</fullName>
    </submittedName>
</protein>
<keyword evidence="7" id="KW-1185">Reference proteome</keyword>
<evidence type="ECO:0000256" key="1">
    <source>
        <dbReference type="ARBA" id="ARBA00004167"/>
    </source>
</evidence>
<dbReference type="GO" id="GO:0016020">
    <property type="term" value="C:membrane"/>
    <property type="evidence" value="ECO:0007669"/>
    <property type="project" value="UniProtKB-SubCell"/>
</dbReference>
<keyword evidence="5" id="KW-0472">Membrane</keyword>
<dbReference type="AlphaFoldDB" id="A0A9X2MCI0"/>
<dbReference type="PANTHER" id="PTHR34478:SF1">
    <property type="entry name" value="PROTEIN LEMA"/>
    <property type="match status" value="1"/>
</dbReference>
<organism evidence="6 7">
    <name type="scientific">Terrisporobacter muris</name>
    <dbReference type="NCBI Taxonomy" id="2963284"/>
    <lineage>
        <taxon>Bacteria</taxon>
        <taxon>Bacillati</taxon>
        <taxon>Bacillota</taxon>
        <taxon>Clostridia</taxon>
        <taxon>Peptostreptococcales</taxon>
        <taxon>Peptostreptococcaceae</taxon>
        <taxon>Terrisporobacter</taxon>
    </lineage>
</organism>
<name>A0A9X2MCI0_9FIRM</name>
<evidence type="ECO:0000256" key="3">
    <source>
        <dbReference type="ARBA" id="ARBA00022692"/>
    </source>
</evidence>
<reference evidence="6" key="1">
    <citation type="submission" date="2022-07" db="EMBL/GenBank/DDBJ databases">
        <title>Enhanced cultured diversity of the mouse gut microbiota enables custom-made synthetic communities.</title>
        <authorList>
            <person name="Afrizal A."/>
        </authorList>
    </citation>
    <scope>NUCLEOTIDE SEQUENCE</scope>
    <source>
        <strain evidence="6">DSM 29186</strain>
    </source>
</reference>
<gene>
    <name evidence="6" type="ORF">NSA58_13000</name>
</gene>
<dbReference type="RefSeq" id="WP_074078783.1">
    <property type="nucleotide sequence ID" value="NZ_JANKBY010000179.1"/>
</dbReference>
<evidence type="ECO:0000256" key="5">
    <source>
        <dbReference type="ARBA" id="ARBA00023136"/>
    </source>
</evidence>
<sequence length="182" mass="20805">MMGIIIVVVAGVVIIWGAATYNKLVSLRMNVKEGFSTIEVFLKKRYDLIPNLVETVKGYATHEKGTLEQVIQARGNAISSSPKDKSKYEGELSNALSRLLMISENYPDLKADLQFINLQKELQNIELEIEKSRRYYNGTVNNLNKVIQKVPSCIIASLFKFKEEPFFELENIEERQNVQVKF</sequence>
<comment type="caution">
    <text evidence="6">The sequence shown here is derived from an EMBL/GenBank/DDBJ whole genome shotgun (WGS) entry which is preliminary data.</text>
</comment>
<proteinExistence type="inferred from homology"/>
<dbReference type="PANTHER" id="PTHR34478">
    <property type="entry name" value="PROTEIN LEMA"/>
    <property type="match status" value="1"/>
</dbReference>
<evidence type="ECO:0000256" key="2">
    <source>
        <dbReference type="ARBA" id="ARBA00008854"/>
    </source>
</evidence>
<accession>A0A9X2MCI0</accession>
<dbReference type="InterPro" id="IPR007156">
    <property type="entry name" value="MamQ_LemA"/>
</dbReference>
<dbReference type="Gene3D" id="1.20.1440.20">
    <property type="entry name" value="LemA-like domain"/>
    <property type="match status" value="1"/>
</dbReference>
<evidence type="ECO:0000256" key="4">
    <source>
        <dbReference type="ARBA" id="ARBA00022989"/>
    </source>
</evidence>
<dbReference type="SUPFAM" id="SSF140478">
    <property type="entry name" value="LemA-like"/>
    <property type="match status" value="1"/>
</dbReference>
<keyword evidence="4" id="KW-1133">Transmembrane helix</keyword>